<feature type="transmembrane region" description="Helical" evidence="3">
    <location>
        <begin position="93"/>
        <end position="114"/>
    </location>
</feature>
<evidence type="ECO:0000256" key="3">
    <source>
        <dbReference type="SAM" id="Phobius"/>
    </source>
</evidence>
<keyword evidence="3" id="KW-1133">Transmembrane helix</keyword>
<evidence type="ECO:0000256" key="2">
    <source>
        <dbReference type="ARBA" id="ARBA00007362"/>
    </source>
</evidence>
<dbReference type="RefSeq" id="WP_160173777.1">
    <property type="nucleotide sequence ID" value="NZ_JACEIP010000001.1"/>
</dbReference>
<dbReference type="SUPFAM" id="SSF103481">
    <property type="entry name" value="Multidrug resistance efflux transporter EmrE"/>
    <property type="match status" value="1"/>
</dbReference>
<dbReference type="OrthoDB" id="157232at2"/>
<dbReference type="Pfam" id="PF00892">
    <property type="entry name" value="EamA"/>
    <property type="match status" value="1"/>
</dbReference>
<dbReference type="AlphaFoldDB" id="A0A7W1X7C7"/>
<organism evidence="5 6">
    <name type="scientific">Thermoactinomyces daqus</name>
    <dbReference type="NCBI Taxonomy" id="1329516"/>
    <lineage>
        <taxon>Bacteria</taxon>
        <taxon>Bacillati</taxon>
        <taxon>Bacillota</taxon>
        <taxon>Bacilli</taxon>
        <taxon>Bacillales</taxon>
        <taxon>Thermoactinomycetaceae</taxon>
        <taxon>Thermoactinomyces</taxon>
    </lineage>
</organism>
<comment type="caution">
    <text evidence="5">The sequence shown here is derived from an EMBL/GenBank/DDBJ whole genome shotgun (WGS) entry which is preliminary data.</text>
</comment>
<protein>
    <submittedName>
        <fullName evidence="5">EamA family transporter</fullName>
    </submittedName>
</protein>
<dbReference type="Proteomes" id="UP000530514">
    <property type="component" value="Unassembled WGS sequence"/>
</dbReference>
<dbReference type="InterPro" id="IPR000620">
    <property type="entry name" value="EamA_dom"/>
</dbReference>
<name>A0A7W1X7C7_9BACL</name>
<keyword evidence="3" id="KW-0812">Transmembrane</keyword>
<keyword evidence="6" id="KW-1185">Reference proteome</keyword>
<evidence type="ECO:0000313" key="6">
    <source>
        <dbReference type="Proteomes" id="UP000530514"/>
    </source>
</evidence>
<dbReference type="EMBL" id="JACEIP010000001">
    <property type="protein sequence ID" value="MBA4541428.1"/>
    <property type="molecule type" value="Genomic_DNA"/>
</dbReference>
<dbReference type="Gene3D" id="1.10.3730.20">
    <property type="match status" value="1"/>
</dbReference>
<evidence type="ECO:0000256" key="1">
    <source>
        <dbReference type="ARBA" id="ARBA00004127"/>
    </source>
</evidence>
<feature type="transmembrane region" description="Helical" evidence="3">
    <location>
        <begin position="120"/>
        <end position="137"/>
    </location>
</feature>
<feature type="transmembrane region" description="Helical" evidence="3">
    <location>
        <begin position="34"/>
        <end position="52"/>
    </location>
</feature>
<keyword evidence="3" id="KW-0472">Membrane</keyword>
<feature type="transmembrane region" description="Helical" evidence="3">
    <location>
        <begin position="149"/>
        <end position="168"/>
    </location>
</feature>
<dbReference type="GO" id="GO:0016020">
    <property type="term" value="C:membrane"/>
    <property type="evidence" value="ECO:0007669"/>
    <property type="project" value="InterPro"/>
</dbReference>
<accession>A0A7W1X7C7</accession>
<feature type="domain" description="EamA" evidence="4">
    <location>
        <begin position="7"/>
        <end position="136"/>
    </location>
</feature>
<comment type="subcellular location">
    <subcellularLocation>
        <location evidence="1">Endomembrane system</location>
        <topology evidence="1">Multi-pass membrane protein</topology>
    </subcellularLocation>
</comment>
<comment type="similarity">
    <text evidence="2">Belongs to the EamA transporter family.</text>
</comment>
<evidence type="ECO:0000259" key="4">
    <source>
        <dbReference type="Pfam" id="PF00892"/>
    </source>
</evidence>
<reference evidence="5 6" key="1">
    <citation type="submission" date="2020-07" db="EMBL/GenBank/DDBJ databases">
        <authorList>
            <person name="Feng H."/>
        </authorList>
    </citation>
    <scope>NUCLEOTIDE SEQUENCE [LARGE SCALE GENOMIC DNA]</scope>
    <source>
        <strain evidence="6">s-11</strain>
    </source>
</reference>
<feature type="transmembrane region" description="Helical" evidence="3">
    <location>
        <begin position="64"/>
        <end position="81"/>
    </location>
</feature>
<evidence type="ECO:0000313" key="5">
    <source>
        <dbReference type="EMBL" id="MBA4541428.1"/>
    </source>
</evidence>
<feature type="transmembrane region" description="Helical" evidence="3">
    <location>
        <begin position="6"/>
        <end position="25"/>
    </location>
</feature>
<dbReference type="InterPro" id="IPR037185">
    <property type="entry name" value="EmrE-like"/>
</dbReference>
<gene>
    <name evidence="5" type="ORF">H1164_00685</name>
</gene>
<sequence>MNRVAVIAAMLVLGSGLVHSLWNLFAKKSINKNAFLWYCQWVAIVLFFPWAILDNGGLPDQKTAYLFLLMSMLLHGLYVVLLAKTYTIGDLSLAYPVMRGTSPLLVPVIGTLFLHESLSAGSWIGLGFILFGIMFLGGRGGKKNSDHPLKAILLSLGVGVCIAAYIIVDKLTLTYLSPVFLNNGDECREYACAVPGDHQT</sequence>
<proteinExistence type="inferred from homology"/>